<dbReference type="SUPFAM" id="SSF51695">
    <property type="entry name" value="PLC-like phosphodiesterases"/>
    <property type="match status" value="1"/>
</dbReference>
<evidence type="ECO:0000259" key="2">
    <source>
        <dbReference type="PROSITE" id="PS51704"/>
    </source>
</evidence>
<dbReference type="Pfam" id="PF03009">
    <property type="entry name" value="GDPD"/>
    <property type="match status" value="1"/>
</dbReference>
<dbReference type="InterPro" id="IPR017946">
    <property type="entry name" value="PLC-like_Pdiesterase_TIM-brl"/>
</dbReference>
<dbReference type="PATRIC" id="fig|946077.3.peg.2076"/>
<dbReference type="GO" id="GO:0008889">
    <property type="term" value="F:glycerophosphodiester phosphodiesterase activity"/>
    <property type="evidence" value="ECO:0007669"/>
    <property type="project" value="TreeGrafter"/>
</dbReference>
<dbReference type="AlphaFoldDB" id="I0WBD0"/>
<evidence type="ECO:0000313" key="4">
    <source>
        <dbReference type="Proteomes" id="UP000005938"/>
    </source>
</evidence>
<comment type="caution">
    <text evidence="3">The sequence shown here is derived from an EMBL/GenBank/DDBJ whole genome shotgun (WGS) entry which is preliminary data.</text>
</comment>
<dbReference type="eggNOG" id="COG0584">
    <property type="taxonomic scope" value="Bacteria"/>
</dbReference>
<dbReference type="EMBL" id="AJJU01000018">
    <property type="protein sequence ID" value="EID73696.1"/>
    <property type="molecule type" value="Genomic_DNA"/>
</dbReference>
<keyword evidence="1" id="KW-0732">Signal</keyword>
<dbReference type="GO" id="GO:0006644">
    <property type="term" value="P:phospholipid metabolic process"/>
    <property type="evidence" value="ECO:0007669"/>
    <property type="project" value="TreeGrafter"/>
</dbReference>
<evidence type="ECO:0000256" key="1">
    <source>
        <dbReference type="SAM" id="SignalP"/>
    </source>
</evidence>
<dbReference type="Proteomes" id="UP000005938">
    <property type="component" value="Unassembled WGS sequence"/>
</dbReference>
<organism evidence="3 4">
    <name type="scientific">Imtechella halotolerans K1</name>
    <dbReference type="NCBI Taxonomy" id="946077"/>
    <lineage>
        <taxon>Bacteria</taxon>
        <taxon>Pseudomonadati</taxon>
        <taxon>Bacteroidota</taxon>
        <taxon>Flavobacteriia</taxon>
        <taxon>Flavobacteriales</taxon>
        <taxon>Flavobacteriaceae</taxon>
        <taxon>Imtechella</taxon>
    </lineage>
</organism>
<name>I0WBD0_9FLAO</name>
<proteinExistence type="predicted"/>
<keyword evidence="4" id="KW-1185">Reference proteome</keyword>
<gene>
    <name evidence="3" type="ORF">W5A_10285</name>
</gene>
<dbReference type="GO" id="GO:0070291">
    <property type="term" value="P:N-acylethanolamine metabolic process"/>
    <property type="evidence" value="ECO:0007669"/>
    <property type="project" value="TreeGrafter"/>
</dbReference>
<feature type="chain" id="PRO_5003636008" evidence="1">
    <location>
        <begin position="24"/>
        <end position="309"/>
    </location>
</feature>
<dbReference type="GO" id="GO:0005886">
    <property type="term" value="C:plasma membrane"/>
    <property type="evidence" value="ECO:0007669"/>
    <property type="project" value="TreeGrafter"/>
</dbReference>
<dbReference type="InterPro" id="IPR030395">
    <property type="entry name" value="GP_PDE_dom"/>
</dbReference>
<dbReference type="STRING" id="946077.W5A_10285"/>
<accession>I0WBD0</accession>
<dbReference type="PANTHER" id="PTHR46320:SF1">
    <property type="entry name" value="GLYCEROPHOSPHODIESTER PHOSPHODIESTERASE 1"/>
    <property type="match status" value="1"/>
</dbReference>
<reference evidence="3 4" key="1">
    <citation type="journal article" date="2012" name="J. Bacteriol.">
        <title>Genome Sequence of the Halotolerant Bacterium Imtechella halotolerans K1T.</title>
        <authorList>
            <person name="Kumar S."/>
            <person name="Vikram S."/>
            <person name="Subramanian S."/>
            <person name="Raghava G.P."/>
            <person name="Pinnaka A.K."/>
        </authorList>
    </citation>
    <scope>NUCLEOTIDE SEQUENCE [LARGE SCALE GENOMIC DNA]</scope>
    <source>
        <strain evidence="3 4">K1</strain>
    </source>
</reference>
<dbReference type="PROSITE" id="PS51704">
    <property type="entry name" value="GP_PDE"/>
    <property type="match status" value="1"/>
</dbReference>
<dbReference type="Gene3D" id="3.20.20.190">
    <property type="entry name" value="Phosphatidylinositol (PI) phosphodiesterase"/>
    <property type="match status" value="1"/>
</dbReference>
<protein>
    <submittedName>
        <fullName evidence="3">Glycerophosphoryl diester phosphodiesterase</fullName>
    </submittedName>
</protein>
<feature type="domain" description="GP-PDE" evidence="2">
    <location>
        <begin position="46"/>
        <end position="301"/>
    </location>
</feature>
<dbReference type="RefSeq" id="WP_008240217.1">
    <property type="nucleotide sequence ID" value="NZ_AJJU01000018.1"/>
</dbReference>
<evidence type="ECO:0000313" key="3">
    <source>
        <dbReference type="EMBL" id="EID73696.1"/>
    </source>
</evidence>
<dbReference type="PANTHER" id="PTHR46320">
    <property type="entry name" value="GLYCEROPHOSPHODIESTER PHOSPHODIESTERASE 1"/>
    <property type="match status" value="1"/>
</dbReference>
<dbReference type="CDD" id="cd08566">
    <property type="entry name" value="GDPD_AtGDE_like"/>
    <property type="match status" value="1"/>
</dbReference>
<dbReference type="GO" id="GO:0006580">
    <property type="term" value="P:ethanolamine metabolic process"/>
    <property type="evidence" value="ECO:0007669"/>
    <property type="project" value="TreeGrafter"/>
</dbReference>
<feature type="signal peptide" evidence="1">
    <location>
        <begin position="1"/>
        <end position="23"/>
    </location>
</feature>
<sequence length="309" mass="35061">MKKKTVLFSFVTIIFLSLLSAQKSPLQQKKTDQILYQIKNPSKNTILVVSHRGDWRYAPENSLLAIQRCIDLGVDIVEIDVQLTKDGHLVAMHDKTVDRTTNGKGYVSEMTLSEIKELRLKNACGVRGSKQQVPTLKEIMLLTKNKIMVNLDKVEGITVKEAYEILKETGTLQQVIFKGRESVDFMMNKYGGIMKEIIYMPIIIDNVTDASYYVDTYNKALNPVMYEVTFTDVDTDNFKQIKRLNSKGISVLTIPLWDSLVAGRTDELALIEGPDAAWGWLIKQGTNAIMTDRPEELLDYLKSKGLRNF</sequence>